<gene>
    <name evidence="1" type="ORF">A3C04_02935</name>
</gene>
<accession>A0A1G2R4T6</accession>
<comment type="caution">
    <text evidence="1">The sequence shown here is derived from an EMBL/GenBank/DDBJ whole genome shotgun (WGS) entry which is preliminary data.</text>
</comment>
<dbReference type="Proteomes" id="UP000178092">
    <property type="component" value="Unassembled WGS sequence"/>
</dbReference>
<organism evidence="1 2">
    <name type="scientific">Candidatus Wildermuthbacteria bacterium RIFCSPHIGHO2_02_FULL_45_25</name>
    <dbReference type="NCBI Taxonomy" id="1802450"/>
    <lineage>
        <taxon>Bacteria</taxon>
        <taxon>Candidatus Wildermuthiibacteriota</taxon>
    </lineage>
</organism>
<dbReference type="EMBL" id="MHTV01000002">
    <property type="protein sequence ID" value="OHA67865.1"/>
    <property type="molecule type" value="Genomic_DNA"/>
</dbReference>
<sequence>MRQEELLRIVERWNINPNPEYRGFRCAQCQEYIIKAWHHWLKEGGYKTPVHVCQVCQQNIQEGNEGNDSETKEIERAKFQDNLPSSIFRDISGIVDKWELPDEAVLLPFTCDKCHDQVEQAWHIWTLLDTYLVETHFCKKCGANIKSK</sequence>
<name>A0A1G2R4T6_9BACT</name>
<proteinExistence type="predicted"/>
<reference evidence="1 2" key="1">
    <citation type="journal article" date="2016" name="Nat. Commun.">
        <title>Thousands of microbial genomes shed light on interconnected biogeochemical processes in an aquifer system.</title>
        <authorList>
            <person name="Anantharaman K."/>
            <person name="Brown C.T."/>
            <person name="Hug L.A."/>
            <person name="Sharon I."/>
            <person name="Castelle C.J."/>
            <person name="Probst A.J."/>
            <person name="Thomas B.C."/>
            <person name="Singh A."/>
            <person name="Wilkins M.J."/>
            <person name="Karaoz U."/>
            <person name="Brodie E.L."/>
            <person name="Williams K.H."/>
            <person name="Hubbard S.S."/>
            <person name="Banfield J.F."/>
        </authorList>
    </citation>
    <scope>NUCLEOTIDE SEQUENCE [LARGE SCALE GENOMIC DNA]</scope>
</reference>
<dbReference type="AlphaFoldDB" id="A0A1G2R4T6"/>
<evidence type="ECO:0000313" key="2">
    <source>
        <dbReference type="Proteomes" id="UP000178092"/>
    </source>
</evidence>
<evidence type="ECO:0000313" key="1">
    <source>
        <dbReference type="EMBL" id="OHA67865.1"/>
    </source>
</evidence>
<protein>
    <submittedName>
        <fullName evidence="1">Uncharacterized protein</fullName>
    </submittedName>
</protein>